<keyword evidence="6" id="KW-1185">Reference proteome</keyword>
<dbReference type="InterPro" id="IPR011990">
    <property type="entry name" value="TPR-like_helical_dom_sf"/>
</dbReference>
<dbReference type="PANTHER" id="PTHR44858:SF1">
    <property type="entry name" value="UDP-N-ACETYLGLUCOSAMINE--PEPTIDE N-ACETYLGLUCOSAMINYLTRANSFERASE SPINDLY-RELATED"/>
    <property type="match status" value="1"/>
</dbReference>
<keyword evidence="1" id="KW-0677">Repeat</keyword>
<feature type="repeat" description="TPR" evidence="3">
    <location>
        <begin position="91"/>
        <end position="124"/>
    </location>
</feature>
<dbReference type="PROSITE" id="PS50005">
    <property type="entry name" value="TPR"/>
    <property type="match status" value="3"/>
</dbReference>
<dbReference type="Pfam" id="PF13414">
    <property type="entry name" value="TPR_11"/>
    <property type="match status" value="1"/>
</dbReference>
<dbReference type="AlphaFoldDB" id="A0A401IG09"/>
<accession>A0A401IG09</accession>
<keyword evidence="4" id="KW-1133">Transmembrane helix</keyword>
<name>A0A401IG09_APHSA</name>
<dbReference type="SMART" id="SM00028">
    <property type="entry name" value="TPR"/>
    <property type="match status" value="3"/>
</dbReference>
<gene>
    <name evidence="5" type="ORF">AsFPU1_1540</name>
</gene>
<evidence type="ECO:0000313" key="6">
    <source>
        <dbReference type="Proteomes" id="UP000287247"/>
    </source>
</evidence>
<keyword evidence="4" id="KW-0472">Membrane</keyword>
<dbReference type="RefSeq" id="WP_124977078.1">
    <property type="nucleotide sequence ID" value="NZ_BDQK01000006.1"/>
</dbReference>
<evidence type="ECO:0000313" key="5">
    <source>
        <dbReference type="EMBL" id="GBF80139.1"/>
    </source>
</evidence>
<dbReference type="EMBL" id="BDQK01000006">
    <property type="protein sequence ID" value="GBF80139.1"/>
    <property type="molecule type" value="Genomic_DNA"/>
</dbReference>
<dbReference type="Gene3D" id="1.25.40.10">
    <property type="entry name" value="Tetratricopeptide repeat domain"/>
    <property type="match status" value="1"/>
</dbReference>
<feature type="repeat" description="TPR" evidence="3">
    <location>
        <begin position="52"/>
        <end position="85"/>
    </location>
</feature>
<protein>
    <submittedName>
        <fullName evidence="5">Photosystem I assembly related protein Ycf37</fullName>
    </submittedName>
</protein>
<dbReference type="PANTHER" id="PTHR44858">
    <property type="entry name" value="TETRATRICOPEPTIDE REPEAT PROTEIN 6"/>
    <property type="match status" value="1"/>
</dbReference>
<evidence type="ECO:0000256" key="2">
    <source>
        <dbReference type="ARBA" id="ARBA00022803"/>
    </source>
</evidence>
<feature type="transmembrane region" description="Helical" evidence="4">
    <location>
        <begin position="6"/>
        <end position="29"/>
    </location>
</feature>
<dbReference type="Proteomes" id="UP000287247">
    <property type="component" value="Unassembled WGS sequence"/>
</dbReference>
<feature type="repeat" description="TPR" evidence="3">
    <location>
        <begin position="125"/>
        <end position="158"/>
    </location>
</feature>
<reference evidence="6" key="1">
    <citation type="submission" date="2017-05" db="EMBL/GenBank/DDBJ databases">
        <title>Physiological properties and genetic analysis related to exopolysaccharide production of fresh-water unicellular cyanobacterium Aphanothece sacrum, Suizenji Nori, that has been cultured as a food source in Japan.</title>
        <authorList>
            <person name="Kanesaki Y."/>
            <person name="Yoshikawa S."/>
            <person name="Ohki K."/>
        </authorList>
    </citation>
    <scope>NUCLEOTIDE SEQUENCE [LARGE SCALE GENOMIC DNA]</scope>
    <source>
        <strain evidence="6">FPU1</strain>
    </source>
</reference>
<dbReference type="InterPro" id="IPR019734">
    <property type="entry name" value="TPR_rpt"/>
</dbReference>
<dbReference type="SUPFAM" id="SSF48452">
    <property type="entry name" value="TPR-like"/>
    <property type="match status" value="1"/>
</dbReference>
<organism evidence="5 6">
    <name type="scientific">Aphanothece sacrum FPU1</name>
    <dbReference type="NCBI Taxonomy" id="1920663"/>
    <lineage>
        <taxon>Bacteria</taxon>
        <taxon>Bacillati</taxon>
        <taxon>Cyanobacteriota</taxon>
        <taxon>Cyanophyceae</taxon>
        <taxon>Oscillatoriophycideae</taxon>
        <taxon>Chroococcales</taxon>
        <taxon>Aphanothecaceae</taxon>
        <taxon>Aphanothece</taxon>
    </lineage>
</organism>
<evidence type="ECO:0000256" key="1">
    <source>
        <dbReference type="ARBA" id="ARBA00022737"/>
    </source>
</evidence>
<evidence type="ECO:0000256" key="4">
    <source>
        <dbReference type="SAM" id="Phobius"/>
    </source>
</evidence>
<evidence type="ECO:0000256" key="3">
    <source>
        <dbReference type="PROSITE-ProRule" id="PRU00339"/>
    </source>
</evidence>
<proteinExistence type="predicted"/>
<sequence length="176" mass="20418">MNEILPVIYLSGIVIFLGGVAIFLLLQIIKTRRTENRFSKLQEKLQKDKGTAEDYYELGSLYLEKKIYVQAVKLLEKALKTGPKLEPENKALIYNALGYAYFCQEQLELAIRHYKDAIKLYPEYAIALNNLGNAYEKKQMISKSIETYEETLKYDPTNKIAKRRVELLSKRLVESK</sequence>
<dbReference type="InterPro" id="IPR050498">
    <property type="entry name" value="Ycf3"/>
</dbReference>
<keyword evidence="2 3" id="KW-0802">TPR repeat</keyword>
<keyword evidence="4" id="KW-0812">Transmembrane</keyword>
<dbReference type="OrthoDB" id="485055at2"/>
<comment type="caution">
    <text evidence="5">The sequence shown here is derived from an EMBL/GenBank/DDBJ whole genome shotgun (WGS) entry which is preliminary data.</text>
</comment>